<dbReference type="SMART" id="SM01205">
    <property type="entry name" value="FKS1_dom1"/>
    <property type="match status" value="1"/>
</dbReference>
<evidence type="ECO:0000256" key="13">
    <source>
        <dbReference type="ARBA" id="ARBA00047777"/>
    </source>
</evidence>
<feature type="transmembrane region" description="Helical" evidence="14">
    <location>
        <begin position="1901"/>
        <end position="1919"/>
    </location>
</feature>
<keyword evidence="8" id="KW-0133">Cell shape</keyword>
<evidence type="ECO:0000256" key="5">
    <source>
        <dbReference type="ARBA" id="ARBA00022676"/>
    </source>
</evidence>
<feature type="transmembrane region" description="Helical" evidence="14">
    <location>
        <begin position="560"/>
        <end position="581"/>
    </location>
</feature>
<dbReference type="InterPro" id="IPR039431">
    <property type="entry name" value="Vta1/CALS_N"/>
</dbReference>
<evidence type="ECO:0000256" key="1">
    <source>
        <dbReference type="ARBA" id="ARBA00004651"/>
    </source>
</evidence>
<feature type="transmembrane region" description="Helical" evidence="14">
    <location>
        <begin position="666"/>
        <end position="686"/>
    </location>
</feature>
<evidence type="ECO:0000256" key="14">
    <source>
        <dbReference type="SAM" id="Phobius"/>
    </source>
</evidence>
<keyword evidence="6" id="KW-0808">Transferase</keyword>
<feature type="transmembrane region" description="Helical" evidence="14">
    <location>
        <begin position="490"/>
        <end position="506"/>
    </location>
</feature>
<comment type="similarity">
    <text evidence="2">Belongs to the glycosyltransferase 48 family.</text>
</comment>
<dbReference type="EMBL" id="LFYR01001785">
    <property type="protein sequence ID" value="KMZ59457.1"/>
    <property type="molecule type" value="Genomic_DNA"/>
</dbReference>
<evidence type="ECO:0000256" key="4">
    <source>
        <dbReference type="ARBA" id="ARBA00022475"/>
    </source>
</evidence>
<feature type="transmembrane region" description="Helical" evidence="14">
    <location>
        <begin position="1858"/>
        <end position="1880"/>
    </location>
</feature>
<dbReference type="Pfam" id="PF02364">
    <property type="entry name" value="Glucan_synthase"/>
    <property type="match status" value="2"/>
</dbReference>
<sequence length="1952" mass="225850">MSTISSASKRRGGEQMPTRRILRTQTVGNLGGEQIFNSEAVPSSLVEIAPILRVANEVEQMHPRVAYLCRFYAFEKAHKLDPTSSGRGVRQFKTALLQRLERENDPTLSERAKQSDAREMQSFYQQYYKKYIQQLQTAAEKADRAQLTKAYQTAAVLFEVLKAVNQTVSVELDNEILETHNKIEEKTKIYVPYNILPLDSDSATQTIMRYPEIQAAVLAFRNTRGLPWPKGHKKKVDEDILDWLQVMFGFQKDNVLNQREHLILLLANIHIRQNPKPDQQPKLDERALNEVMKKLFKNYKKWCKFLDRKSSLWLPNIQQDIQQRKLLYMSLYLLIWGEAANLRFMPECLCYIYHHMAFELYGMLAGNVSPMTGESIAPAYGGDNEAFLKKVVTPIYHVIAKEAKKSKDEKSKHSHWRNYDDINEYFWSVDCFRLGWPMREDSDFFCLPLGENHQQKIGDSSASSKRSWIGKMNFVEIRSFWHIFRSFDRMWSFFILCLQAMIIVAWNGGSPSDIFDRRVFKKVLSIFITSGILKLFQAILDVILSWKARKSMSQSVQLRYILKVISASVWVIVLPLCYAYTWENPSGFAGTLKSWIGANRQKPSLYILAVTIYLAPNMLAALLFLFPFMRRFLERSNFRIVTLMMWWSQPRLYVGRGMHESLFSLFMYTMFWVLLIISKLAFSYYIEIKPLVQPTKDIMGTPITNYQWHEFFPRAKNNIGVIIALWAPIILVYFMDAQIWYSIYSTLFGGIYGAFRRLGEIRTLGMLRSRFESMPGAFNARLIPMEKNKPTKKGLKASLSRRFAEIPVRNEEKEAAKFSQLWNQIITSFREEDLICNSEKDLLLVPYWADRDLDLIQWPPFLLASKIPTALGMANDSNGKDRELRKKLHADRYMLSAVCECYASFRNIIKYLVDGEVEKKIIQDIFDKVDYHISQDTLITNFNMSALPSLYNHFVKLIKYLIDNKQEDKEKVIILFQDMLEVATRDILGEQEDFGILDSSHANSNAMNEGITPLDNVHQLFASKEAIKFPVPVSDAWTEKIKRLNLLLTEKESAMDVPINLEARRRIAFFTNSLFMDMPDAPKVRNMLSFSVLTPYFEEEVLFSIEHLQEHNDDGVSILFYLQKIYPDEWTNFLQRVDCRNEDELFANTELKEELCLWASYRGQTLTKTVRGMMYYRKALEVQAFLDMAKDDDLLDGYKAVELSSEEYSKHERSLLAQCQAVADMKFTYVVSCQQYGIQKRSGDKHAENILKLMTKYPSLRVAYIDEVEETSKNNLKKGNVKVYYSSLVKIAFSKKDDPNDAVQNLDQVIYRIKLPGPAILGEGKPENQNHAIIFTRGEGLQAIDMNQDNYMEEAFKMRNLLQEFLKKHDGVRFPSILGVREHIFTGSVSSLAWFMSNQETSFVTIAQRLLANPLKVRFHYGHPDVFNRLFHLSRGGISKASRVINLSEDIFAGFNSTLREGNITHHEYLQVGKGRDVGLNQISLFEAKIANGNAEQTLSRDVYRLGHRFDFFRMLSFYFTTVGFYFSTLTTVLIVYVFLYGRLYLVLSGLDKELASGRNFSQNEPLQVALASQSFVQLGFLMALPMMMEIGLEKGFSTALSEFILMQLQLASVFFTFSLGTRTHYYGRTLLHGGAEYRSTGRGFVVFHAKFADNYRLYSRSHFVKGLEIMLLLIVYQIFTDSYRGAIAYIFITFSMWFMVGSWLFAPFLFNPSGFEWQKILDDFTDWKKWISNRGGIGVSSEKSWESWWEKEHDHLQYTGKRGKAAEILLSLRFFIYQYGLVYHLNITKNTKSFLVYGISWLVIFAVLLVMKAMSIGRKKFSANYQLAFRLIKGLVFITFLAILITLIALPHMTVKDIIVCIFAFTPTGWGIILIAQACKSLIPRSIWSSIRALARGYEIMMGLFLFTPIAFLAWFPFVSEFQSRMLFNQAFSRGLQISRILGGERKAKNT</sequence>
<dbReference type="FunFam" id="1.25.40.270:FF:000002">
    <property type="entry name" value="callose synthase 3"/>
    <property type="match status" value="1"/>
</dbReference>
<dbReference type="STRING" id="29655.A0A0K9NTR5"/>
<dbReference type="PANTHER" id="PTHR12741">
    <property type="entry name" value="LYST-INTERACTING PROTEIN LIP5 DOPAMINE RESPONSIVE PROTEIN DRG-1"/>
    <property type="match status" value="1"/>
</dbReference>
<feature type="transmembrane region" description="Helical" evidence="14">
    <location>
        <begin position="1566"/>
        <end position="1585"/>
    </location>
</feature>
<evidence type="ECO:0000256" key="8">
    <source>
        <dbReference type="ARBA" id="ARBA00022960"/>
    </source>
</evidence>
<comment type="catalytic activity">
    <reaction evidence="13">
        <text>[(1-&gt;3)-beta-D-glucosyl](n) + UDP-alpha-D-glucose = [(1-&gt;3)-beta-D-glucosyl](n+1) + UDP + H(+)</text>
        <dbReference type="Rhea" id="RHEA:21476"/>
        <dbReference type="Rhea" id="RHEA-COMP:11146"/>
        <dbReference type="Rhea" id="RHEA-COMP:14303"/>
        <dbReference type="ChEBI" id="CHEBI:15378"/>
        <dbReference type="ChEBI" id="CHEBI:37671"/>
        <dbReference type="ChEBI" id="CHEBI:58223"/>
        <dbReference type="ChEBI" id="CHEBI:58885"/>
        <dbReference type="EC" id="2.4.1.34"/>
    </reaction>
</comment>
<comment type="subcellular location">
    <subcellularLocation>
        <location evidence="1">Cell membrane</location>
        <topology evidence="1">Multi-pass membrane protein</topology>
    </subcellularLocation>
</comment>
<keyword evidence="11" id="KW-0961">Cell wall biogenesis/degradation</keyword>
<feature type="transmembrane region" description="Helical" evidence="14">
    <location>
        <begin position="1795"/>
        <end position="1812"/>
    </location>
</feature>
<evidence type="ECO:0000256" key="12">
    <source>
        <dbReference type="ARBA" id="ARBA00032165"/>
    </source>
</evidence>
<name>A0A0K9NTR5_ZOSMR</name>
<dbReference type="InterPro" id="IPR023175">
    <property type="entry name" value="Vta1/CALS_N_sf"/>
</dbReference>
<evidence type="ECO:0000313" key="17">
    <source>
        <dbReference type="Proteomes" id="UP000036987"/>
    </source>
</evidence>
<dbReference type="Pfam" id="PF04652">
    <property type="entry name" value="Vta1"/>
    <property type="match status" value="1"/>
</dbReference>
<dbReference type="PANTHER" id="PTHR12741:SF48">
    <property type="entry name" value="1,3-BETA-GLUCAN SYNTHASE COMPONENT FKS1-RELATED"/>
    <property type="match status" value="1"/>
</dbReference>
<feature type="transmembrane region" description="Helical" evidence="14">
    <location>
        <begin position="1687"/>
        <end position="1711"/>
    </location>
</feature>
<dbReference type="Gene3D" id="1.25.40.270">
    <property type="entry name" value="Vacuolar protein sorting-associated protein vta1"/>
    <property type="match status" value="1"/>
</dbReference>
<proteinExistence type="inferred from homology"/>
<evidence type="ECO:0000256" key="9">
    <source>
        <dbReference type="ARBA" id="ARBA00022989"/>
    </source>
</evidence>
<protein>
    <recommendedName>
        <fullName evidence="12">1,3-beta-glucan synthase</fullName>
        <ecNumber evidence="3">2.4.1.34</ecNumber>
    </recommendedName>
    <alternativeName>
        <fullName evidence="12">1,3-beta-glucan synthase</fullName>
    </alternativeName>
</protein>
<evidence type="ECO:0000313" key="16">
    <source>
        <dbReference type="EMBL" id="KMZ59457.1"/>
    </source>
</evidence>
<evidence type="ECO:0000256" key="7">
    <source>
        <dbReference type="ARBA" id="ARBA00022692"/>
    </source>
</evidence>
<reference evidence="17" key="1">
    <citation type="journal article" date="2016" name="Nature">
        <title>The genome of the seagrass Zostera marina reveals angiosperm adaptation to the sea.</title>
        <authorList>
            <person name="Olsen J.L."/>
            <person name="Rouze P."/>
            <person name="Verhelst B."/>
            <person name="Lin Y.-C."/>
            <person name="Bayer T."/>
            <person name="Collen J."/>
            <person name="Dattolo E."/>
            <person name="De Paoli E."/>
            <person name="Dittami S."/>
            <person name="Maumus F."/>
            <person name="Michel G."/>
            <person name="Kersting A."/>
            <person name="Lauritano C."/>
            <person name="Lohaus R."/>
            <person name="Toepel M."/>
            <person name="Tonon T."/>
            <person name="Vanneste K."/>
            <person name="Amirebrahimi M."/>
            <person name="Brakel J."/>
            <person name="Bostroem C."/>
            <person name="Chovatia M."/>
            <person name="Grimwood J."/>
            <person name="Jenkins J.W."/>
            <person name="Jueterbock A."/>
            <person name="Mraz A."/>
            <person name="Stam W.T."/>
            <person name="Tice H."/>
            <person name="Bornberg-Bauer E."/>
            <person name="Green P.J."/>
            <person name="Pearson G.A."/>
            <person name="Procaccini G."/>
            <person name="Duarte C.M."/>
            <person name="Schmutz J."/>
            <person name="Reusch T.B.H."/>
            <person name="Van de Peer Y."/>
        </authorList>
    </citation>
    <scope>NUCLEOTIDE SEQUENCE [LARGE SCALE GENOMIC DNA]</scope>
    <source>
        <strain evidence="17">cv. Finnish</strain>
    </source>
</reference>
<keyword evidence="9 14" id="KW-1133">Transmembrane helix</keyword>
<feature type="domain" description="1,3-beta-glucan synthase component FKS1-like" evidence="15">
    <location>
        <begin position="323"/>
        <end position="439"/>
    </location>
</feature>
<keyword evidence="17" id="KW-1185">Reference proteome</keyword>
<keyword evidence="10 14" id="KW-0472">Membrane</keyword>
<keyword evidence="4" id="KW-1003">Cell membrane</keyword>
<evidence type="ECO:0000256" key="10">
    <source>
        <dbReference type="ARBA" id="ARBA00023136"/>
    </source>
</evidence>
<organism evidence="16 17">
    <name type="scientific">Zostera marina</name>
    <name type="common">Eelgrass</name>
    <dbReference type="NCBI Taxonomy" id="29655"/>
    <lineage>
        <taxon>Eukaryota</taxon>
        <taxon>Viridiplantae</taxon>
        <taxon>Streptophyta</taxon>
        <taxon>Embryophyta</taxon>
        <taxon>Tracheophyta</taxon>
        <taxon>Spermatophyta</taxon>
        <taxon>Magnoliopsida</taxon>
        <taxon>Liliopsida</taxon>
        <taxon>Zosteraceae</taxon>
        <taxon>Zostera</taxon>
    </lineage>
</organism>
<dbReference type="Pfam" id="PF25968">
    <property type="entry name" value="CALS1"/>
    <property type="match status" value="1"/>
</dbReference>
<dbReference type="GO" id="GO:0003843">
    <property type="term" value="F:1,3-beta-D-glucan synthase activity"/>
    <property type="evidence" value="ECO:0007669"/>
    <property type="project" value="UniProtKB-EC"/>
</dbReference>
<evidence type="ECO:0000256" key="6">
    <source>
        <dbReference type="ARBA" id="ARBA00022679"/>
    </source>
</evidence>
<dbReference type="InterPro" id="IPR026899">
    <property type="entry name" value="FKS1-like_dom1"/>
</dbReference>
<dbReference type="GO" id="GO:0005886">
    <property type="term" value="C:plasma membrane"/>
    <property type="evidence" value="ECO:0000318"/>
    <property type="project" value="GO_Central"/>
</dbReference>
<evidence type="ECO:0000256" key="11">
    <source>
        <dbReference type="ARBA" id="ARBA00023316"/>
    </source>
</evidence>
<dbReference type="OrthoDB" id="1880850at2759"/>
<feature type="transmembrane region" description="Helical" evidence="14">
    <location>
        <begin position="1518"/>
        <end position="1546"/>
    </location>
</feature>
<dbReference type="GO" id="GO:0000148">
    <property type="term" value="C:1,3-beta-D-glucan synthase complex"/>
    <property type="evidence" value="ECO:0007669"/>
    <property type="project" value="InterPro"/>
</dbReference>
<dbReference type="Proteomes" id="UP000036987">
    <property type="component" value="Unassembled WGS sequence"/>
</dbReference>
<evidence type="ECO:0000256" key="2">
    <source>
        <dbReference type="ARBA" id="ARBA00009040"/>
    </source>
</evidence>
<evidence type="ECO:0000259" key="15">
    <source>
        <dbReference type="SMART" id="SM01205"/>
    </source>
</evidence>
<feature type="transmembrane region" description="Helical" evidence="14">
    <location>
        <begin position="1766"/>
        <end position="1783"/>
    </location>
</feature>
<dbReference type="OMA" id="TYAYSWE"/>
<keyword evidence="7 14" id="KW-0812">Transmembrane</keyword>
<dbReference type="GO" id="GO:0071555">
    <property type="term" value="P:cell wall organization"/>
    <property type="evidence" value="ECO:0007669"/>
    <property type="project" value="UniProtKB-KW"/>
</dbReference>
<feature type="transmembrane region" description="Helical" evidence="14">
    <location>
        <begin position="718"/>
        <end position="735"/>
    </location>
</feature>
<feature type="transmembrane region" description="Helical" evidence="14">
    <location>
        <begin position="1832"/>
        <end position="1852"/>
    </location>
</feature>
<keyword evidence="5" id="KW-0328">Glycosyltransferase</keyword>
<accession>A0A0K9NTR5</accession>
<dbReference type="InterPro" id="IPR003440">
    <property type="entry name" value="Glyco_trans_48_dom"/>
</dbReference>
<dbReference type="GO" id="GO:0046527">
    <property type="term" value="F:glucosyltransferase activity"/>
    <property type="evidence" value="ECO:0000318"/>
    <property type="project" value="GO_Central"/>
</dbReference>
<dbReference type="EC" id="2.4.1.34" evidence="3"/>
<gene>
    <name evidence="16" type="ORF">ZOSMA_68G00420</name>
</gene>
<feature type="transmembrane region" description="Helical" evidence="14">
    <location>
        <begin position="526"/>
        <end position="548"/>
    </location>
</feature>
<evidence type="ECO:0000256" key="3">
    <source>
        <dbReference type="ARBA" id="ARBA00012589"/>
    </source>
</evidence>
<dbReference type="InterPro" id="IPR058851">
    <property type="entry name" value="CALS1_helical"/>
</dbReference>
<dbReference type="GO" id="GO:0006075">
    <property type="term" value="P:(1-&gt;3)-beta-D-glucan biosynthetic process"/>
    <property type="evidence" value="ECO:0007669"/>
    <property type="project" value="InterPro"/>
</dbReference>
<dbReference type="Pfam" id="PF14288">
    <property type="entry name" value="FKS1_dom1"/>
    <property type="match status" value="1"/>
</dbReference>
<feature type="transmembrane region" description="Helical" evidence="14">
    <location>
        <begin position="605"/>
        <end position="626"/>
    </location>
</feature>
<dbReference type="GO" id="GO:0008360">
    <property type="term" value="P:regulation of cell shape"/>
    <property type="evidence" value="ECO:0007669"/>
    <property type="project" value="UniProtKB-KW"/>
</dbReference>
<comment type="caution">
    <text evidence="16">The sequence shown here is derived from an EMBL/GenBank/DDBJ whole genome shotgun (WGS) entry which is preliminary data.</text>
</comment>